<comment type="caution">
    <text evidence="7">The sequence shown here is derived from an EMBL/GenBank/DDBJ whole genome shotgun (WGS) entry which is preliminary data.</text>
</comment>
<dbReference type="PANTHER" id="PTHR19980">
    <property type="entry name" value="RNA CLEAVAGE STIMULATION FACTOR"/>
    <property type="match status" value="1"/>
</dbReference>
<keyword evidence="4" id="KW-0963">Cytoplasm</keyword>
<dbReference type="Gene3D" id="1.25.40.1040">
    <property type="match status" value="1"/>
</dbReference>
<dbReference type="Pfam" id="PF05843">
    <property type="entry name" value="Suf"/>
    <property type="match status" value="1"/>
</dbReference>
<evidence type="ECO:0000259" key="6">
    <source>
        <dbReference type="Pfam" id="PF05843"/>
    </source>
</evidence>
<feature type="region of interest" description="Disordered" evidence="5">
    <location>
        <begin position="537"/>
        <end position="559"/>
    </location>
</feature>
<evidence type="ECO:0000256" key="2">
    <source>
        <dbReference type="ARBA" id="ARBA00022737"/>
    </source>
</evidence>
<sequence>MAAEGREWPEEGYGNEDGDSNQHSDQQVEEYDPESHNAGDAQDSGGEDDGGDYDPESVALGTPAQLPDRQSSSAQPQNPPQVQKPKVSGGFLIEASDDEDEGTPAQAGSTAPKPSATPQITEASNGVPPRPSTNLPPALAGLDPIAILEARVKQDPRGDMDAWLELMASHRQHQRLKEVRNVYNRFVEVFPQSAEIWSEWIEMEIGLDEFVEAENLFARCLMTVPNVRLWTVYLNYIRRRNDLTNDTSGNARRTITQSYEFVIDNIGVDRDSGDIWMDYIQFIKSGPGQIGGAGWQDQQKMDQLRKAYHRAIVVPMSTVNTLWKEYDQFEMGLNKATGRKFIQERSPGYMSAKSANIALDNMTRHLNRTTLPRLPPASGFDGDVEYRGQVDMWKKWIAWEKEDPLVLKDDEPKVYQQRIMYCYKQALMALRFWPETWVEAAEWCFEAGIREQDQDTGVAMLLQGIAANPESVLLALKHADHIESTFPGKEGDKSEYAKAVRKPYDEVLGHLYALGDKVKEREKLEISTLKQAAALGTPIQPSIENDEDENGQPRKSATEEKISAIQKAYAKETQLSWRTISYVWIALARAMRRIQGKGSPTDGGLREVFTDARKKGRLTSDVYVAVALLECVVYKDPVGQKIFERGARLFPTDENYMIEYLKYLHSKDDTTNARVVFETCVNKLVANPETLPKAKPLYQYFHKHESQYGELSQISKLEARMAELFPEDPKLKSFAARFETETFDPIAAPVIISKAAQMRPKQLVPIIEQPAATRNSPLPSSRQEQSPRPNYPRATASPKRPLGALDDEDLNPPKRFQRGPSPLKGAAGRRLDQQRRNQASALNRDITFLLGILPPSHTYDGPRVNVAPLVALLQSTHVPDQVPSRSQPAGHGRQVSGDYAQRGASPFGRVASGGTGYRNSPLRTEAPAGYQSGGYGQGAATPQAGWPPTAYGAQPPAGYGGYQF</sequence>
<feature type="domain" description="Suppressor of forked" evidence="6">
    <location>
        <begin position="145"/>
        <end position="747"/>
    </location>
</feature>
<accession>A0AA39GC65</accession>
<evidence type="ECO:0000256" key="1">
    <source>
        <dbReference type="ARBA" id="ARBA00002863"/>
    </source>
</evidence>
<feature type="region of interest" description="Disordered" evidence="5">
    <location>
        <begin position="880"/>
        <end position="941"/>
    </location>
</feature>
<proteinExistence type="predicted"/>
<feature type="compositionally biased region" description="Acidic residues" evidence="5">
    <location>
        <begin position="45"/>
        <end position="55"/>
    </location>
</feature>
<feature type="region of interest" description="Disordered" evidence="5">
    <location>
        <begin position="1"/>
        <end position="138"/>
    </location>
</feature>
<evidence type="ECO:0000313" key="7">
    <source>
        <dbReference type="EMBL" id="KAK0384426.1"/>
    </source>
</evidence>
<gene>
    <name evidence="7" type="ORF">NLU13_8512</name>
</gene>
<protein>
    <recommendedName>
        <fullName evidence="4">mRNA 3'-end-processing protein RNA14</fullName>
    </recommendedName>
</protein>
<dbReference type="GO" id="GO:0003729">
    <property type="term" value="F:mRNA binding"/>
    <property type="evidence" value="ECO:0007669"/>
    <property type="project" value="TreeGrafter"/>
</dbReference>
<dbReference type="GO" id="GO:0180010">
    <property type="term" value="P:co-transcriptional mRNA 3'-end processing, cleavage and polyadenylation pathway"/>
    <property type="evidence" value="ECO:0007669"/>
    <property type="project" value="UniProtKB-UniRule"/>
</dbReference>
<keyword evidence="2" id="KW-0677">Repeat</keyword>
<dbReference type="SMART" id="SM00386">
    <property type="entry name" value="HAT"/>
    <property type="match status" value="5"/>
</dbReference>
<comment type="function">
    <text evidence="1 4">Component of the cleavage factor IA (CFIA) complex, which is involved in the endonucleolytic cleavage during polyadenylation-dependent pre-mRNA 3'-end formation.</text>
</comment>
<keyword evidence="4" id="KW-0507">mRNA processing</keyword>
<dbReference type="GO" id="GO:0005634">
    <property type="term" value="C:nucleus"/>
    <property type="evidence" value="ECO:0007669"/>
    <property type="project" value="UniProtKB-SubCell"/>
</dbReference>
<dbReference type="InterPro" id="IPR011990">
    <property type="entry name" value="TPR-like_helical_dom_sf"/>
</dbReference>
<dbReference type="SUPFAM" id="SSF48452">
    <property type="entry name" value="TPR-like"/>
    <property type="match status" value="2"/>
</dbReference>
<evidence type="ECO:0000256" key="3">
    <source>
        <dbReference type="ARBA" id="ARBA00023242"/>
    </source>
</evidence>
<feature type="region of interest" description="Disordered" evidence="5">
    <location>
        <begin position="770"/>
        <end position="834"/>
    </location>
</feature>
<dbReference type="InterPro" id="IPR008847">
    <property type="entry name" value="Suf"/>
</dbReference>
<name>A0AA39GC65_SARSR</name>
<dbReference type="Proteomes" id="UP001175261">
    <property type="component" value="Unassembled WGS sequence"/>
</dbReference>
<dbReference type="PANTHER" id="PTHR19980:SF0">
    <property type="entry name" value="CLEAVAGE STIMULATION FACTOR SUBUNIT 3"/>
    <property type="match status" value="1"/>
</dbReference>
<feature type="compositionally biased region" description="Low complexity" evidence="5">
    <location>
        <begin position="70"/>
        <end position="87"/>
    </location>
</feature>
<evidence type="ECO:0000256" key="4">
    <source>
        <dbReference type="RuleBase" id="RU369035"/>
    </source>
</evidence>
<comment type="subcellular location">
    <subcellularLocation>
        <location evidence="4">Nucleus</location>
    </subcellularLocation>
    <subcellularLocation>
        <location evidence="4">Cytoplasm</location>
    </subcellularLocation>
    <text evidence="4">Nucleus and/or cytoplasm.</text>
</comment>
<dbReference type="InterPro" id="IPR003107">
    <property type="entry name" value="HAT"/>
</dbReference>
<organism evidence="7 8">
    <name type="scientific">Sarocladium strictum</name>
    <name type="common">Black bundle disease fungus</name>
    <name type="synonym">Acremonium strictum</name>
    <dbReference type="NCBI Taxonomy" id="5046"/>
    <lineage>
        <taxon>Eukaryota</taxon>
        <taxon>Fungi</taxon>
        <taxon>Dikarya</taxon>
        <taxon>Ascomycota</taxon>
        <taxon>Pezizomycotina</taxon>
        <taxon>Sordariomycetes</taxon>
        <taxon>Hypocreomycetidae</taxon>
        <taxon>Hypocreales</taxon>
        <taxon>Sarocladiaceae</taxon>
        <taxon>Sarocladium</taxon>
    </lineage>
</organism>
<feature type="compositionally biased region" description="Polar residues" evidence="5">
    <location>
        <begin position="772"/>
        <end position="788"/>
    </location>
</feature>
<reference evidence="7" key="1">
    <citation type="submission" date="2022-10" db="EMBL/GenBank/DDBJ databases">
        <title>Determination and structural analysis of whole genome sequence of Sarocladium strictum F4-1.</title>
        <authorList>
            <person name="Hu L."/>
            <person name="Jiang Y."/>
        </authorList>
    </citation>
    <scope>NUCLEOTIDE SEQUENCE</scope>
    <source>
        <strain evidence="7">F4-1</strain>
    </source>
</reference>
<keyword evidence="8" id="KW-1185">Reference proteome</keyword>
<keyword evidence="3 4" id="KW-0539">Nucleus</keyword>
<dbReference type="InterPro" id="IPR045243">
    <property type="entry name" value="Rna14-like"/>
</dbReference>
<evidence type="ECO:0000256" key="5">
    <source>
        <dbReference type="SAM" id="MobiDB-lite"/>
    </source>
</evidence>
<dbReference type="EMBL" id="JAPDFR010000008">
    <property type="protein sequence ID" value="KAK0384426.1"/>
    <property type="molecule type" value="Genomic_DNA"/>
</dbReference>
<evidence type="ECO:0000313" key="8">
    <source>
        <dbReference type="Proteomes" id="UP001175261"/>
    </source>
</evidence>
<dbReference type="AlphaFoldDB" id="A0AA39GC65"/>
<dbReference type="GO" id="GO:0005737">
    <property type="term" value="C:cytoplasm"/>
    <property type="evidence" value="ECO:0007669"/>
    <property type="project" value="UniProtKB-SubCell"/>
</dbReference>